<protein>
    <submittedName>
        <fullName evidence="2">Uncharacterized protein</fullName>
    </submittedName>
</protein>
<evidence type="ECO:0000313" key="2">
    <source>
        <dbReference type="EMBL" id="KIM54567.1"/>
    </source>
</evidence>
<evidence type="ECO:0000313" key="3">
    <source>
        <dbReference type="Proteomes" id="UP000053989"/>
    </source>
</evidence>
<dbReference type="AlphaFoldDB" id="A0A0C2ZPQ3"/>
<sequence>MSICSWRCKRVFSQVGSLRELLAKFLAPQLEPLQALLDALRGALLAGYVQRGYNFGDLSSHSTLYKYLQMTLSACQRLTQEKSLPDLLPCRSLYLNSDVTQAEIVNLLLQVNKRRRSQSNTGDDDDEYRLVSSKMAREQGSTDVSSSSCVKARRQRT</sequence>
<name>A0A0C2ZPQ3_9AGAM</name>
<dbReference type="InParanoid" id="A0A0C2ZPQ3"/>
<proteinExistence type="predicted"/>
<reference evidence="3" key="2">
    <citation type="submission" date="2015-01" db="EMBL/GenBank/DDBJ databases">
        <title>Evolutionary Origins and Diversification of the Mycorrhizal Mutualists.</title>
        <authorList>
            <consortium name="DOE Joint Genome Institute"/>
            <consortium name="Mycorrhizal Genomics Consortium"/>
            <person name="Kohler A."/>
            <person name="Kuo A."/>
            <person name="Nagy L.G."/>
            <person name="Floudas D."/>
            <person name="Copeland A."/>
            <person name="Barry K.W."/>
            <person name="Cichocki N."/>
            <person name="Veneault-Fourrey C."/>
            <person name="LaButti K."/>
            <person name="Lindquist E.A."/>
            <person name="Lipzen A."/>
            <person name="Lundell T."/>
            <person name="Morin E."/>
            <person name="Murat C."/>
            <person name="Riley R."/>
            <person name="Ohm R."/>
            <person name="Sun H."/>
            <person name="Tunlid A."/>
            <person name="Henrissat B."/>
            <person name="Grigoriev I.V."/>
            <person name="Hibbett D.S."/>
            <person name="Martin F."/>
        </authorList>
    </citation>
    <scope>NUCLEOTIDE SEQUENCE [LARGE SCALE GENOMIC DNA]</scope>
    <source>
        <strain evidence="3">Foug A</strain>
    </source>
</reference>
<keyword evidence="3" id="KW-1185">Reference proteome</keyword>
<organism evidence="2 3">
    <name type="scientific">Scleroderma citrinum Foug A</name>
    <dbReference type="NCBI Taxonomy" id="1036808"/>
    <lineage>
        <taxon>Eukaryota</taxon>
        <taxon>Fungi</taxon>
        <taxon>Dikarya</taxon>
        <taxon>Basidiomycota</taxon>
        <taxon>Agaricomycotina</taxon>
        <taxon>Agaricomycetes</taxon>
        <taxon>Agaricomycetidae</taxon>
        <taxon>Boletales</taxon>
        <taxon>Sclerodermatineae</taxon>
        <taxon>Sclerodermataceae</taxon>
        <taxon>Scleroderma</taxon>
    </lineage>
</organism>
<accession>A0A0C2ZPQ3</accession>
<feature type="region of interest" description="Disordered" evidence="1">
    <location>
        <begin position="115"/>
        <end position="157"/>
    </location>
</feature>
<dbReference type="Proteomes" id="UP000053989">
    <property type="component" value="Unassembled WGS sequence"/>
</dbReference>
<dbReference type="HOGENOM" id="CLU_1678967_0_0_1"/>
<dbReference type="EMBL" id="KN822152">
    <property type="protein sequence ID" value="KIM54567.1"/>
    <property type="molecule type" value="Genomic_DNA"/>
</dbReference>
<reference evidence="2 3" key="1">
    <citation type="submission" date="2014-04" db="EMBL/GenBank/DDBJ databases">
        <authorList>
            <consortium name="DOE Joint Genome Institute"/>
            <person name="Kuo A."/>
            <person name="Kohler A."/>
            <person name="Nagy L.G."/>
            <person name="Floudas D."/>
            <person name="Copeland A."/>
            <person name="Barry K.W."/>
            <person name="Cichocki N."/>
            <person name="Veneault-Fourrey C."/>
            <person name="LaButti K."/>
            <person name="Lindquist E.A."/>
            <person name="Lipzen A."/>
            <person name="Lundell T."/>
            <person name="Morin E."/>
            <person name="Murat C."/>
            <person name="Sun H."/>
            <person name="Tunlid A."/>
            <person name="Henrissat B."/>
            <person name="Grigoriev I.V."/>
            <person name="Hibbett D.S."/>
            <person name="Martin F."/>
            <person name="Nordberg H.P."/>
            <person name="Cantor M.N."/>
            <person name="Hua S.X."/>
        </authorList>
    </citation>
    <scope>NUCLEOTIDE SEQUENCE [LARGE SCALE GENOMIC DNA]</scope>
    <source>
        <strain evidence="2 3">Foug A</strain>
    </source>
</reference>
<evidence type="ECO:0000256" key="1">
    <source>
        <dbReference type="SAM" id="MobiDB-lite"/>
    </source>
</evidence>
<feature type="compositionally biased region" description="Polar residues" evidence="1">
    <location>
        <begin position="139"/>
        <end position="149"/>
    </location>
</feature>
<gene>
    <name evidence="2" type="ORF">SCLCIDRAFT_351809</name>
</gene>
<dbReference type="OrthoDB" id="3246048at2759"/>